<dbReference type="EMBL" id="MJBS01000115">
    <property type="protein sequence ID" value="OHE93642.1"/>
    <property type="molecule type" value="Genomic_DNA"/>
</dbReference>
<reference evidence="1 2" key="1">
    <citation type="submission" date="2016-09" db="EMBL/GenBank/DDBJ databases">
        <authorList>
            <person name="Capua I."/>
            <person name="De Benedictis P."/>
            <person name="Joannis T."/>
            <person name="Lombin L.H."/>
            <person name="Cattoli G."/>
        </authorList>
    </citation>
    <scope>NUCLEOTIDE SEQUENCE [LARGE SCALE GENOMIC DNA]</scope>
    <source>
        <strain evidence="1 2">IMI 309357</strain>
    </source>
</reference>
<name>A0A1G4AX65_9PEZI</name>
<dbReference type="AlphaFoldDB" id="A0A1G4AX65"/>
<dbReference type="GeneID" id="34564181"/>
<comment type="caution">
    <text evidence="1">The sequence shown here is derived from an EMBL/GenBank/DDBJ whole genome shotgun (WGS) entry which is preliminary data.</text>
</comment>
<gene>
    <name evidence="1" type="ORF">CORC01_11045</name>
</gene>
<dbReference type="STRING" id="1209926.A0A1G4AX65"/>
<dbReference type="Proteomes" id="UP000176998">
    <property type="component" value="Unassembled WGS sequence"/>
</dbReference>
<evidence type="ECO:0000313" key="2">
    <source>
        <dbReference type="Proteomes" id="UP000176998"/>
    </source>
</evidence>
<proteinExistence type="predicted"/>
<organism evidence="1 2">
    <name type="scientific">Colletotrichum orchidophilum</name>
    <dbReference type="NCBI Taxonomy" id="1209926"/>
    <lineage>
        <taxon>Eukaryota</taxon>
        <taxon>Fungi</taxon>
        <taxon>Dikarya</taxon>
        <taxon>Ascomycota</taxon>
        <taxon>Pezizomycotina</taxon>
        <taxon>Sordariomycetes</taxon>
        <taxon>Hypocreomycetidae</taxon>
        <taxon>Glomerellales</taxon>
        <taxon>Glomerellaceae</taxon>
        <taxon>Colletotrichum</taxon>
    </lineage>
</organism>
<evidence type="ECO:0000313" key="1">
    <source>
        <dbReference type="EMBL" id="OHE93642.1"/>
    </source>
</evidence>
<protein>
    <submittedName>
        <fullName evidence="1">Uncharacterized protein</fullName>
    </submittedName>
</protein>
<accession>A0A1G4AX65</accession>
<sequence>MRDLADTVLAEATSRSQSLIQRHTLSPGTNQTLSLWRVRWNRFVVDVLKKDITTTPVGEDVEKFFWIIHRFMDSKREKISLNYYKHALTVVLKNLEFTYPDFTWSSHHALRLGDEANRLVRRSDRNLVLVFEEAINEAATMCPLRWILVLALRVGQVKQRSYETLHEACKNSLATPLNGEIVWENPQWPLLGAFTIGLNLIQFDKPAGVQQIGTTLRQAADLVGMVIPPVTHDIRRGAAADLAAANLDSQASTTHVGRRLNHTTSSRDTALTDHYIGPRLVDDLKPRLQALDNSNILDFGPRLAQEPYTPMGKLRPEPVNEACVHYNLDPTILSERYAAAKRMREQHRTDWVEGQTGHRPAPVIEAESEGLNEYEFEDRDTEAFGANLIDTDCDLLDEDDAFEVLDHTAIEDSEQESTTNLSEVPFDGKVSDFEVCPGTRTKARLFRSKEGLIKHYRNVHKMTKAAAEAAYKSYIISKSTTK</sequence>
<keyword evidence="2" id="KW-1185">Reference proteome</keyword>
<dbReference type="OrthoDB" id="5105613at2759"/>
<dbReference type="RefSeq" id="XP_022470806.1">
    <property type="nucleotide sequence ID" value="XM_022622671.1"/>
</dbReference>